<evidence type="ECO:0000256" key="6">
    <source>
        <dbReference type="ARBA" id="ARBA00022962"/>
    </source>
</evidence>
<comment type="pathway">
    <text evidence="7">Cofactor biosynthesis; adenosylcobalamin biosynthesis; cob(II)yrinate a,c-diamide from sirohydrochlorin (anaerobic route): step 10/10.</text>
</comment>
<keyword evidence="5 7" id="KW-0460">Magnesium</keyword>
<comment type="domain">
    <text evidence="7">Comprises of two domains. The C-terminal domain contains the binding site for glutamine and catalyzes the hydrolysis of this substrate to glutamate and ammonia. The N-terminal domain is anticipated to bind ATP and cobyrinate and catalyzes the ultimate synthesis of the diamide product. The ammonia produced via the glutaminase domain is probably translocated to the adjacent domain via a molecular tunnel, where it reacts with an activated intermediate.</text>
</comment>
<feature type="active site" description="Nucleophile" evidence="7">
    <location>
        <position position="342"/>
    </location>
</feature>
<proteinExistence type="inferred from homology"/>
<feature type="site" description="Increases nucleophilicity of active site Cys" evidence="7">
    <location>
        <position position="450"/>
    </location>
</feature>
<comment type="function">
    <text evidence="7">Catalyzes the ATP-dependent amidation of the two carboxylate groups at positions a and c of cobyrinate, using either L-glutamine or ammonia as the nitrogen source.</text>
</comment>
<evidence type="ECO:0000256" key="1">
    <source>
        <dbReference type="ARBA" id="ARBA00001946"/>
    </source>
</evidence>
<comment type="miscellaneous">
    <text evidence="7">The a and c carboxylates of cobyrinate are activated for nucleophilic attack via formation of a phosphorylated intermediate by ATP. CbiA catalyzes first the amidation of the c-carboxylate, and then that of the a-carboxylate.</text>
</comment>
<comment type="caution">
    <text evidence="10">The sequence shown here is derived from an EMBL/GenBank/DDBJ whole genome shotgun (WGS) entry which is preliminary data.</text>
</comment>
<dbReference type="EC" id="6.3.5.11" evidence="7"/>
<keyword evidence="4 7" id="KW-0067">ATP-binding</keyword>
<evidence type="ECO:0000256" key="2">
    <source>
        <dbReference type="ARBA" id="ARBA00022598"/>
    </source>
</evidence>
<name>A0ABS3FU81_9CYAN</name>
<dbReference type="InterPro" id="IPR002586">
    <property type="entry name" value="CobQ/CobB/MinD/ParA_Nub-bd_dom"/>
</dbReference>
<evidence type="ECO:0000259" key="8">
    <source>
        <dbReference type="Pfam" id="PF01656"/>
    </source>
</evidence>
<feature type="domain" description="CobQ/CobB/MinD/ParA nucleotide binding" evidence="8">
    <location>
        <begin position="4"/>
        <end position="200"/>
    </location>
</feature>
<dbReference type="InterPro" id="IPR004484">
    <property type="entry name" value="CbiA/CobB_synth"/>
</dbReference>
<comment type="similarity">
    <text evidence="7">Belongs to the CobB/CbiA family.</text>
</comment>
<dbReference type="PANTHER" id="PTHR43873">
    <property type="entry name" value="COBYRINATE A,C-DIAMIDE SYNTHASE"/>
    <property type="match status" value="1"/>
</dbReference>
<accession>A0ABS3FU81</accession>
<keyword evidence="7" id="KW-0169">Cobalamin biosynthesis</keyword>
<evidence type="ECO:0000256" key="5">
    <source>
        <dbReference type="ARBA" id="ARBA00022842"/>
    </source>
</evidence>
<evidence type="ECO:0000313" key="10">
    <source>
        <dbReference type="EMBL" id="MBO0350333.1"/>
    </source>
</evidence>
<dbReference type="HAMAP" id="MF_00027">
    <property type="entry name" value="CobB_CbiA"/>
    <property type="match status" value="1"/>
</dbReference>
<dbReference type="CDD" id="cd05388">
    <property type="entry name" value="CobB_N"/>
    <property type="match status" value="1"/>
</dbReference>
<dbReference type="EMBL" id="JAFLQW010000389">
    <property type="protein sequence ID" value="MBO0350333.1"/>
    <property type="molecule type" value="Genomic_DNA"/>
</dbReference>
<dbReference type="NCBIfam" id="TIGR00379">
    <property type="entry name" value="cobB"/>
    <property type="match status" value="1"/>
</dbReference>
<evidence type="ECO:0000256" key="3">
    <source>
        <dbReference type="ARBA" id="ARBA00022741"/>
    </source>
</evidence>
<dbReference type="Gene3D" id="3.40.50.880">
    <property type="match status" value="1"/>
</dbReference>
<sequence length="478" mass="52979">MTPIIAGERSGVGKTTITLAILAYLQRQGLKVQSFKVGPDYIDPMFHHYVTGRPCRNLDPVLTSTDYVQDCFNRHSQSVEFSLIEGVMGLFDGVQPAPLLMESSPLFSLADFASTAHIARLLQLPVILVLDCSRLSSSIAAIAQGYRTLDPRVNIAGVILNRVGSDRHLELLQDALETIQIPILGVWRRQDNITIPDRHLGLIPTAELPQLDTLIDRLAHLAETCFDWEQLFPLLKSTPATAVKPVEIPNWQEFKSKIPVAIAQDAAFNFYYPDNLDSLESLGAELVPWSPLKDAVLPEGVQGLYLGGGFPEIFAETLAANTSALRSVDQAVASGMPTYAECGGLMYLCQNLVDFDGKSWPMVGIFPTNAVMGSRLSLGYRLATTLQDTPLFRTGETVWGHEFHRSHLTTQPASPLFQLRGFHRKSVVTPEGWGYSPQIATPAVHASYLHLHWGGQWQIPQRFLRRCQDFDPGFKTFL</sequence>
<evidence type="ECO:0000256" key="7">
    <source>
        <dbReference type="HAMAP-Rule" id="MF_00027"/>
    </source>
</evidence>
<organism evidence="10 11">
    <name type="scientific">Phormidium pseudopriestleyi FRX01</name>
    <dbReference type="NCBI Taxonomy" id="1759528"/>
    <lineage>
        <taxon>Bacteria</taxon>
        <taxon>Bacillati</taxon>
        <taxon>Cyanobacteriota</taxon>
        <taxon>Cyanophyceae</taxon>
        <taxon>Oscillatoriophycideae</taxon>
        <taxon>Oscillatoriales</taxon>
        <taxon>Oscillatoriaceae</taxon>
        <taxon>Phormidium</taxon>
    </lineage>
</organism>
<protein>
    <recommendedName>
        <fullName evidence="7">Cobyrinate a,c-diamide synthase</fullName>
        <ecNumber evidence="7">6.3.5.11</ecNumber>
    </recommendedName>
    <alternativeName>
        <fullName evidence="7">Cobyrinic acid a,c-diamide synthetase</fullName>
    </alternativeName>
</protein>
<dbReference type="InterPro" id="IPR029062">
    <property type="entry name" value="Class_I_gatase-like"/>
</dbReference>
<evidence type="ECO:0000256" key="4">
    <source>
        <dbReference type="ARBA" id="ARBA00022840"/>
    </source>
</evidence>
<keyword evidence="6 7" id="KW-0315">Glutamine amidotransferase</keyword>
<keyword evidence="3 7" id="KW-0547">Nucleotide-binding</keyword>
<dbReference type="NCBIfam" id="NF002204">
    <property type="entry name" value="PRK01077.1"/>
    <property type="match status" value="1"/>
</dbReference>
<dbReference type="InterPro" id="IPR011698">
    <property type="entry name" value="GATase_3"/>
</dbReference>
<keyword evidence="11" id="KW-1185">Reference proteome</keyword>
<feature type="domain" description="CobB/CobQ-like glutamine amidotransferase" evidence="9">
    <location>
        <begin position="260"/>
        <end position="454"/>
    </location>
</feature>
<dbReference type="Pfam" id="PF07685">
    <property type="entry name" value="GATase_3"/>
    <property type="match status" value="1"/>
</dbReference>
<comment type="cofactor">
    <cofactor evidence="1 7">
        <name>Mg(2+)</name>
        <dbReference type="ChEBI" id="CHEBI:18420"/>
    </cofactor>
</comment>
<dbReference type="SUPFAM" id="SSF52317">
    <property type="entry name" value="Class I glutamine amidotransferase-like"/>
    <property type="match status" value="1"/>
</dbReference>
<comment type="catalytic activity">
    <reaction evidence="7">
        <text>cob(II)yrinate + 2 L-glutamine + 2 ATP + 2 H2O = cob(II)yrinate a,c diamide + 2 L-glutamate + 2 ADP + 2 phosphate + 2 H(+)</text>
        <dbReference type="Rhea" id="RHEA:26289"/>
        <dbReference type="ChEBI" id="CHEBI:15377"/>
        <dbReference type="ChEBI" id="CHEBI:15378"/>
        <dbReference type="ChEBI" id="CHEBI:29985"/>
        <dbReference type="ChEBI" id="CHEBI:30616"/>
        <dbReference type="ChEBI" id="CHEBI:43474"/>
        <dbReference type="ChEBI" id="CHEBI:58359"/>
        <dbReference type="ChEBI" id="CHEBI:58537"/>
        <dbReference type="ChEBI" id="CHEBI:58894"/>
        <dbReference type="ChEBI" id="CHEBI:456216"/>
        <dbReference type="EC" id="6.3.5.11"/>
    </reaction>
</comment>
<dbReference type="PROSITE" id="PS51274">
    <property type="entry name" value="GATASE_COBBQ"/>
    <property type="match status" value="1"/>
</dbReference>
<evidence type="ECO:0000259" key="9">
    <source>
        <dbReference type="Pfam" id="PF07685"/>
    </source>
</evidence>
<dbReference type="RefSeq" id="WP_207088814.1">
    <property type="nucleotide sequence ID" value="NZ_JAFLQW010000389.1"/>
</dbReference>
<reference evidence="10 11" key="1">
    <citation type="submission" date="2021-03" db="EMBL/GenBank/DDBJ databases">
        <title>Metabolic Capacity of the Antarctic Cyanobacterium Phormidium pseudopriestleyi that Sustains Oxygenic Photosynthesis in the Presence of Hydrogen Sulfide.</title>
        <authorList>
            <person name="Lumian J.E."/>
            <person name="Jungblut A.D."/>
            <person name="Dillon M.L."/>
            <person name="Hawes I."/>
            <person name="Doran P.T."/>
            <person name="Mackey T.J."/>
            <person name="Dick G.J."/>
            <person name="Grettenberger C.L."/>
            <person name="Sumner D.Y."/>
        </authorList>
    </citation>
    <scope>NUCLEOTIDE SEQUENCE [LARGE SCALE GENOMIC DNA]</scope>
    <source>
        <strain evidence="10 11">FRX01</strain>
    </source>
</reference>
<dbReference type="SUPFAM" id="SSF52540">
    <property type="entry name" value="P-loop containing nucleoside triphosphate hydrolases"/>
    <property type="match status" value="1"/>
</dbReference>
<dbReference type="InterPro" id="IPR027417">
    <property type="entry name" value="P-loop_NTPase"/>
</dbReference>
<dbReference type="Proteomes" id="UP000664844">
    <property type="component" value="Unassembled WGS sequence"/>
</dbReference>
<gene>
    <name evidence="7" type="primary">cbiA</name>
    <name evidence="10" type="ORF">J0895_14705</name>
</gene>
<evidence type="ECO:0000313" key="11">
    <source>
        <dbReference type="Proteomes" id="UP000664844"/>
    </source>
</evidence>
<dbReference type="CDD" id="cd03130">
    <property type="entry name" value="GATase1_CobB"/>
    <property type="match status" value="1"/>
</dbReference>
<keyword evidence="2 7" id="KW-0436">Ligase</keyword>
<dbReference type="PANTHER" id="PTHR43873:SF1">
    <property type="entry name" value="COBYRINATE A,C-DIAMIDE SYNTHASE"/>
    <property type="match status" value="1"/>
</dbReference>
<dbReference type="Gene3D" id="3.40.50.300">
    <property type="entry name" value="P-loop containing nucleotide triphosphate hydrolases"/>
    <property type="match status" value="1"/>
</dbReference>
<dbReference type="Pfam" id="PF01656">
    <property type="entry name" value="CbiA"/>
    <property type="match status" value="1"/>
</dbReference>